<dbReference type="GO" id="GO:0005737">
    <property type="term" value="C:cytoplasm"/>
    <property type="evidence" value="ECO:0007669"/>
    <property type="project" value="Ensembl"/>
</dbReference>
<dbReference type="PANTHER" id="PTHR15710:SF5">
    <property type="entry name" value="E3 UBIQUITIN-PROTEIN LIGASE PRAJA-2"/>
    <property type="match status" value="1"/>
</dbReference>
<keyword evidence="7" id="KW-0833">Ubl conjugation pathway</keyword>
<reference evidence="12" key="3">
    <citation type="submission" date="2025-09" db="UniProtKB">
        <authorList>
            <consortium name="Ensembl"/>
        </authorList>
    </citation>
    <scope>IDENTIFICATION</scope>
</reference>
<dbReference type="GO" id="GO:0061630">
    <property type="term" value="F:ubiquitin protein ligase activity"/>
    <property type="evidence" value="ECO:0007669"/>
    <property type="project" value="UniProtKB-EC"/>
</dbReference>
<feature type="region of interest" description="Disordered" evidence="10">
    <location>
        <begin position="186"/>
        <end position="205"/>
    </location>
</feature>
<evidence type="ECO:0000256" key="9">
    <source>
        <dbReference type="PROSITE-ProRule" id="PRU00175"/>
    </source>
</evidence>
<evidence type="ECO:0000256" key="7">
    <source>
        <dbReference type="ARBA" id="ARBA00022786"/>
    </source>
</evidence>
<keyword evidence="6 9" id="KW-0863">Zinc-finger</keyword>
<dbReference type="GO" id="GO:0043030">
    <property type="term" value="P:regulation of macrophage activation"/>
    <property type="evidence" value="ECO:0007669"/>
    <property type="project" value="Ensembl"/>
</dbReference>
<feature type="compositionally biased region" description="Low complexity" evidence="10">
    <location>
        <begin position="308"/>
        <end position="320"/>
    </location>
</feature>
<evidence type="ECO:0000256" key="3">
    <source>
        <dbReference type="ARBA" id="ARBA00022553"/>
    </source>
</evidence>
<feature type="compositionally biased region" description="Polar residues" evidence="10">
    <location>
        <begin position="545"/>
        <end position="554"/>
    </location>
</feature>
<keyword evidence="8" id="KW-0862">Zinc</keyword>
<dbReference type="SUPFAM" id="SSF57850">
    <property type="entry name" value="RING/U-box"/>
    <property type="match status" value="1"/>
</dbReference>
<dbReference type="SMART" id="SM00184">
    <property type="entry name" value="RING"/>
    <property type="match status" value="1"/>
</dbReference>
<dbReference type="GO" id="GO:0006954">
    <property type="term" value="P:inflammatory response"/>
    <property type="evidence" value="ECO:0007669"/>
    <property type="project" value="Ensembl"/>
</dbReference>
<feature type="region of interest" description="Disordered" evidence="10">
    <location>
        <begin position="486"/>
        <end position="556"/>
    </location>
</feature>
<dbReference type="InterPro" id="IPR001841">
    <property type="entry name" value="Znf_RING"/>
</dbReference>
<dbReference type="GO" id="GO:0008270">
    <property type="term" value="F:zinc ion binding"/>
    <property type="evidence" value="ECO:0007669"/>
    <property type="project" value="UniProtKB-KW"/>
</dbReference>
<evidence type="ECO:0000256" key="5">
    <source>
        <dbReference type="ARBA" id="ARBA00022723"/>
    </source>
</evidence>
<dbReference type="CDD" id="cd16465">
    <property type="entry name" value="RING-H2_PJA1_2"/>
    <property type="match status" value="1"/>
</dbReference>
<evidence type="ECO:0000256" key="4">
    <source>
        <dbReference type="ARBA" id="ARBA00022679"/>
    </source>
</evidence>
<dbReference type="GO" id="GO:0034137">
    <property type="term" value="P:positive regulation of toll-like receptor 2 signaling pathway"/>
    <property type="evidence" value="ECO:0007669"/>
    <property type="project" value="Ensembl"/>
</dbReference>
<evidence type="ECO:0000313" key="12">
    <source>
        <dbReference type="Ensembl" id="ENSPLOP00000007999.1"/>
    </source>
</evidence>
<dbReference type="Proteomes" id="UP000694399">
    <property type="component" value="Chromosome A1"/>
</dbReference>
<dbReference type="GO" id="GO:0010738">
    <property type="term" value="P:regulation of protein kinase A signaling"/>
    <property type="evidence" value="ECO:0007669"/>
    <property type="project" value="Ensembl"/>
</dbReference>
<dbReference type="InterPro" id="IPR013083">
    <property type="entry name" value="Znf_RING/FYVE/PHD"/>
</dbReference>
<dbReference type="GO" id="GO:0046330">
    <property type="term" value="P:positive regulation of JNK cascade"/>
    <property type="evidence" value="ECO:0007669"/>
    <property type="project" value="Ensembl"/>
</dbReference>
<dbReference type="PROSITE" id="PS50089">
    <property type="entry name" value="ZF_RING_2"/>
    <property type="match status" value="1"/>
</dbReference>
<evidence type="ECO:0000256" key="1">
    <source>
        <dbReference type="ARBA" id="ARBA00000900"/>
    </source>
</evidence>
<feature type="compositionally biased region" description="Low complexity" evidence="10">
    <location>
        <begin position="747"/>
        <end position="762"/>
    </location>
</feature>
<evidence type="ECO:0000256" key="8">
    <source>
        <dbReference type="ARBA" id="ARBA00022833"/>
    </source>
</evidence>
<dbReference type="GO" id="GO:0043161">
    <property type="term" value="P:proteasome-mediated ubiquitin-dependent protein catabolic process"/>
    <property type="evidence" value="ECO:0007669"/>
    <property type="project" value="Ensembl"/>
</dbReference>
<feature type="region of interest" description="Disordered" evidence="10">
    <location>
        <begin position="299"/>
        <end position="378"/>
    </location>
</feature>
<name>A0A8C9D1R2_PANLE</name>
<sequence length="770" mass="83471">MPSSFASTAAQGAGRAATASASAAAAAAATAAAAACRCAFRGGGVGGGEEGGGGGWRIERCSRSGAAAQFVMDQESSKAAWPKPAGGYQTITGRRYGRRHAYVSFKPCMTRHERSLGRAGDDYEVLELDDVPKENSSGSSPSDQVHSSLPNGPLFEKSETEIPICDTTLNQTIESSPSFAAVHHSEEGRETLGSSTNLHNHPEGEYTPEACDASSVQNGISLVHTDSYDPDGTHREANDCLQLSAEVVEGGGYQEALSNTVFELANGEVEAYTGLSPPVPSFNCEVRDEFEELDSAPLVKSSTGDTEFVNQSNQEFQSSSSEDDVVRKKQENNTSQESQRENATEDSVCAPGHICSEQNTSDKNKNQGSSPEQVVRPKVRKLISSSQVDQETGFNRHEAKQRSVQRWREALEVEENGSDDLLIKCDDYDGEHDCMFLDPPYSRVTHRETEHNQITAESGATAGRQEVVDNTFWNGCGDYYQLYDKDEDSSECSDGEWSASLPHRFSGTEKDQSSSDESWETLPGKDENEPELQSDSSGPEEENQELSLQEGEQTSLEEGEIPWLQYNEVNESSSDEGNEPANEFAQPEAFMLDGNNNLEDDSSVSEDLDVDWSLFDGFADGLGVAEAISYVDPQFLTYMALEERLAQAMETALAHLESLAVDVEVANPPASKESIDGLPETLVLEDHTAIGQEQCCPICCSEYIKDDIATELPCHHFFHKPCVSIWLQKSGTCPVCRRHFPPAVIEASASASSEPDQDAPPSNDSSAEAP</sequence>
<dbReference type="GO" id="GO:1900745">
    <property type="term" value="P:positive regulation of p38MAPK cascade"/>
    <property type="evidence" value="ECO:0007669"/>
    <property type="project" value="Ensembl"/>
</dbReference>
<evidence type="ECO:0000313" key="13">
    <source>
        <dbReference type="Proteomes" id="UP000694399"/>
    </source>
</evidence>
<evidence type="ECO:0000256" key="10">
    <source>
        <dbReference type="SAM" id="MobiDB-lite"/>
    </source>
</evidence>
<dbReference type="GO" id="GO:0034236">
    <property type="term" value="F:protein kinase A catalytic subunit binding"/>
    <property type="evidence" value="ECO:0007669"/>
    <property type="project" value="Ensembl"/>
</dbReference>
<dbReference type="GO" id="GO:0005886">
    <property type="term" value="C:plasma membrane"/>
    <property type="evidence" value="ECO:0007669"/>
    <property type="project" value="Ensembl"/>
</dbReference>
<keyword evidence="5" id="KW-0479">Metal-binding</keyword>
<dbReference type="GO" id="GO:0045087">
    <property type="term" value="P:innate immune response"/>
    <property type="evidence" value="ECO:0007669"/>
    <property type="project" value="Ensembl"/>
</dbReference>
<keyword evidence="3" id="KW-0597">Phosphoprotein</keyword>
<evidence type="ECO:0000259" key="11">
    <source>
        <dbReference type="PROSITE" id="PS50089"/>
    </source>
</evidence>
<evidence type="ECO:0000256" key="6">
    <source>
        <dbReference type="ARBA" id="ARBA00022771"/>
    </source>
</evidence>
<proteinExistence type="predicted"/>
<dbReference type="OMA" id="NHSEGEC"/>
<dbReference type="GeneTree" id="ENSGT00940000154585"/>
<feature type="region of interest" description="Disordered" evidence="10">
    <location>
        <begin position="131"/>
        <end position="156"/>
    </location>
</feature>
<dbReference type="AlphaFoldDB" id="A0A8C9D1R2"/>
<dbReference type="GO" id="GO:0034451">
    <property type="term" value="C:centriolar satellite"/>
    <property type="evidence" value="ECO:0007669"/>
    <property type="project" value="Ensembl"/>
</dbReference>
<feature type="region of interest" description="Disordered" evidence="10">
    <location>
        <begin position="747"/>
        <end position="770"/>
    </location>
</feature>
<reference evidence="12" key="1">
    <citation type="journal article" date="2019" name="bioRxiv">
        <title>Long live the king: chromosome-level assembly of the lion (Panthera leo) using linked-read, Hi-C, and long read data.</title>
        <authorList>
            <person name="Armstrong E.E."/>
            <person name="Taylor R.W."/>
            <person name="Miller D.E."/>
            <person name="Kaelin C."/>
            <person name="Barsh G."/>
            <person name="Hadly E.A."/>
            <person name="Petrov D."/>
        </authorList>
    </citation>
    <scope>NUCLEOTIDE SEQUENCE [LARGE SCALE GENOMIC DNA]</scope>
</reference>
<dbReference type="GO" id="GO:0016567">
    <property type="term" value="P:protein ubiquitination"/>
    <property type="evidence" value="ECO:0007669"/>
    <property type="project" value="Ensembl"/>
</dbReference>
<dbReference type="GO" id="GO:0034237">
    <property type="term" value="F:protein kinase A regulatory subunit binding"/>
    <property type="evidence" value="ECO:0007669"/>
    <property type="project" value="Ensembl"/>
</dbReference>
<keyword evidence="13" id="KW-1185">Reference proteome</keyword>
<organism evidence="12 13">
    <name type="scientific">Panthera leo</name>
    <name type="common">Lion</name>
    <dbReference type="NCBI Taxonomy" id="9689"/>
    <lineage>
        <taxon>Eukaryota</taxon>
        <taxon>Metazoa</taxon>
        <taxon>Chordata</taxon>
        <taxon>Craniata</taxon>
        <taxon>Vertebrata</taxon>
        <taxon>Euteleostomi</taxon>
        <taxon>Mammalia</taxon>
        <taxon>Eutheria</taxon>
        <taxon>Laurasiatheria</taxon>
        <taxon>Carnivora</taxon>
        <taxon>Feliformia</taxon>
        <taxon>Felidae</taxon>
        <taxon>Pantherinae</taxon>
        <taxon>Panthera</taxon>
    </lineage>
</organism>
<feature type="domain" description="RING-type" evidence="11">
    <location>
        <begin position="696"/>
        <end position="737"/>
    </location>
</feature>
<dbReference type="Gene3D" id="3.30.40.10">
    <property type="entry name" value="Zinc/RING finger domain, C3HC4 (zinc finger)"/>
    <property type="match status" value="1"/>
</dbReference>
<dbReference type="FunFam" id="3.30.40.10:FF:000152">
    <property type="entry name" value="E3 ubiquitin-protein ligase Praja-1 isoform X1"/>
    <property type="match status" value="1"/>
</dbReference>
<dbReference type="Pfam" id="PF13639">
    <property type="entry name" value="zf-RING_2"/>
    <property type="match status" value="1"/>
</dbReference>
<dbReference type="PANTHER" id="PTHR15710">
    <property type="entry name" value="E3 UBIQUITIN-PROTEIN LIGASE PRAJA"/>
    <property type="match status" value="1"/>
</dbReference>
<reference evidence="12" key="2">
    <citation type="submission" date="2025-08" db="UniProtKB">
        <authorList>
            <consortium name="Ensembl"/>
        </authorList>
    </citation>
    <scope>IDENTIFICATION</scope>
</reference>
<feature type="compositionally biased region" description="Polar residues" evidence="10">
    <location>
        <begin position="134"/>
        <end position="150"/>
    </location>
</feature>
<protein>
    <recommendedName>
        <fullName evidence="2">RING-type E3 ubiquitin transferase</fullName>
        <ecNumber evidence="2">2.3.2.27</ecNumber>
    </recommendedName>
</protein>
<evidence type="ECO:0000256" key="2">
    <source>
        <dbReference type="ARBA" id="ARBA00012483"/>
    </source>
</evidence>
<keyword evidence="4" id="KW-0808">Transferase</keyword>
<dbReference type="Ensembl" id="ENSPLOT00000008833.1">
    <property type="protein sequence ID" value="ENSPLOP00000007999.1"/>
    <property type="gene ID" value="ENSPLOG00000005863.1"/>
</dbReference>
<feature type="compositionally biased region" description="Acidic residues" evidence="10">
    <location>
        <begin position="528"/>
        <end position="544"/>
    </location>
</feature>
<dbReference type="EC" id="2.3.2.27" evidence="2"/>
<gene>
    <name evidence="12" type="primary">PJA2</name>
</gene>
<comment type="catalytic activity">
    <reaction evidence="1">
        <text>S-ubiquitinyl-[E2 ubiquitin-conjugating enzyme]-L-cysteine + [acceptor protein]-L-lysine = [E2 ubiquitin-conjugating enzyme]-L-cysteine + N(6)-ubiquitinyl-[acceptor protein]-L-lysine.</text>
        <dbReference type="EC" id="2.3.2.27"/>
    </reaction>
</comment>
<accession>A0A8C9D1R2</accession>